<organism evidence="4 5">
    <name type="scientific">Commensalibacter oyaizuii</name>
    <dbReference type="NCBI Taxonomy" id="3043873"/>
    <lineage>
        <taxon>Bacteria</taxon>
        <taxon>Pseudomonadati</taxon>
        <taxon>Pseudomonadota</taxon>
        <taxon>Alphaproteobacteria</taxon>
        <taxon>Acetobacterales</taxon>
        <taxon>Acetobacteraceae</taxon>
    </lineage>
</organism>
<dbReference type="PROSITE" id="PS50005">
    <property type="entry name" value="TPR"/>
    <property type="match status" value="3"/>
</dbReference>
<dbReference type="InterPro" id="IPR019734">
    <property type="entry name" value="TPR_rpt"/>
</dbReference>
<evidence type="ECO:0000313" key="4">
    <source>
        <dbReference type="EMBL" id="MDI2090959.1"/>
    </source>
</evidence>
<dbReference type="EMBL" id="JASBAO010000001">
    <property type="protein sequence ID" value="MDI2090959.1"/>
    <property type="molecule type" value="Genomic_DNA"/>
</dbReference>
<dbReference type="Pfam" id="PF07719">
    <property type="entry name" value="TPR_2"/>
    <property type="match status" value="1"/>
</dbReference>
<name>A0ABT6Q379_9PROT</name>
<feature type="repeat" description="TPR" evidence="3">
    <location>
        <begin position="526"/>
        <end position="559"/>
    </location>
</feature>
<dbReference type="PANTHER" id="PTHR12558:SF13">
    <property type="entry name" value="CELL DIVISION CYCLE PROTEIN 27 HOMOLOG"/>
    <property type="match status" value="1"/>
</dbReference>
<dbReference type="InterPro" id="IPR013105">
    <property type="entry name" value="TPR_2"/>
</dbReference>
<reference evidence="4" key="1">
    <citation type="submission" date="2023-05" db="EMBL/GenBank/DDBJ databases">
        <title>Whole genome sequence of Commensalibacter sp.</title>
        <authorList>
            <person name="Charoenyingcharoen P."/>
            <person name="Yukphan P."/>
        </authorList>
    </citation>
    <scope>NUCLEOTIDE SEQUENCE</scope>
    <source>
        <strain evidence="4">TBRC 16381</strain>
    </source>
</reference>
<dbReference type="Proteomes" id="UP001431634">
    <property type="component" value="Unassembled WGS sequence"/>
</dbReference>
<keyword evidence="2 3" id="KW-0802">TPR repeat</keyword>
<feature type="repeat" description="TPR" evidence="3">
    <location>
        <begin position="423"/>
        <end position="456"/>
    </location>
</feature>
<dbReference type="Pfam" id="PF13181">
    <property type="entry name" value="TPR_8"/>
    <property type="match status" value="1"/>
</dbReference>
<dbReference type="Gene3D" id="1.25.40.10">
    <property type="entry name" value="Tetratricopeptide repeat domain"/>
    <property type="match status" value="2"/>
</dbReference>
<accession>A0ABT6Q379</accession>
<sequence length="586" mass="65205">MQCQRLLCTIFLSISIVVDVPLVPKALAIAQDPDPVVTFEHKKGGYGDYLAAVFAARTDDNMSAASLYSNVLSQNPTDEKLRRMTFYHGVLSGNDIAVKLASSVKDPIADLVLANDAIVKGQWENALKYFSNPPGDAFSQMTYPLLRAWCLYGAGQKEAAFALLSQASQHSPIAGLYLLHEAMMYALDHQDQKAGILFEKADKLFPGVDLLLVQTYGHWLVQHNRVGKADAMVDSLVDNLPFLLVSKKDLQNSLKQLPIQNAQQAIAQVYLAMASLIQQELVSQSGDDDDQTIANKVALHTEQIFLRFALKLNPDLSTAKIMLSTILAQDKNLTAAKDVLLPVASNDSLKTVIELRVARLNALTDSSLQAEKELKSLLITYPESADIWQALADLYFDQKNYKAAAETYTKVISLTKNLNNTMWPVYFARAIAYEKLGQWDKAEKDLRQALDFAPNEPMLLNYLGYSWALRKHNLKQAQILLQKAIDIAPKEGAIRDSLGWAMLMNGDVGEAVKQLEKASETIPQDPELNYHLGVAYWKDGRYQEAVNQWNVALTCSPAPDVKELILKALQNVKENGFPNPVRQKKR</sequence>
<evidence type="ECO:0000256" key="2">
    <source>
        <dbReference type="ARBA" id="ARBA00022803"/>
    </source>
</evidence>
<feature type="repeat" description="TPR" evidence="3">
    <location>
        <begin position="385"/>
        <end position="418"/>
    </location>
</feature>
<evidence type="ECO:0000256" key="1">
    <source>
        <dbReference type="ARBA" id="ARBA00022737"/>
    </source>
</evidence>
<keyword evidence="1" id="KW-0677">Repeat</keyword>
<dbReference type="SUPFAM" id="SSF48452">
    <property type="entry name" value="TPR-like"/>
    <property type="match status" value="3"/>
</dbReference>
<keyword evidence="5" id="KW-1185">Reference proteome</keyword>
<comment type="caution">
    <text evidence="4">The sequence shown here is derived from an EMBL/GenBank/DDBJ whole genome shotgun (WGS) entry which is preliminary data.</text>
</comment>
<dbReference type="Pfam" id="PF13414">
    <property type="entry name" value="TPR_11"/>
    <property type="match status" value="1"/>
</dbReference>
<proteinExistence type="predicted"/>
<evidence type="ECO:0000313" key="5">
    <source>
        <dbReference type="Proteomes" id="UP001431634"/>
    </source>
</evidence>
<dbReference type="SMART" id="SM00028">
    <property type="entry name" value="TPR"/>
    <property type="match status" value="5"/>
</dbReference>
<dbReference type="InterPro" id="IPR011990">
    <property type="entry name" value="TPR-like_helical_dom_sf"/>
</dbReference>
<dbReference type="RefSeq" id="WP_281448073.1">
    <property type="nucleotide sequence ID" value="NZ_JASBAO010000001.1"/>
</dbReference>
<dbReference type="PANTHER" id="PTHR12558">
    <property type="entry name" value="CELL DIVISION CYCLE 16,23,27"/>
    <property type="match status" value="1"/>
</dbReference>
<gene>
    <name evidence="4" type="ORF">QJV27_06165</name>
</gene>
<evidence type="ECO:0000256" key="3">
    <source>
        <dbReference type="PROSITE-ProRule" id="PRU00339"/>
    </source>
</evidence>
<protein>
    <submittedName>
        <fullName evidence="4">Tetratricopeptide repeat protein</fullName>
    </submittedName>
</protein>